<dbReference type="SMART" id="SM00347">
    <property type="entry name" value="HTH_MARR"/>
    <property type="match status" value="1"/>
</dbReference>
<name>A0A9X3ZHB1_9HYPH</name>
<protein>
    <submittedName>
        <fullName evidence="5">MarR family transcriptional regulator</fullName>
    </submittedName>
</protein>
<dbReference type="InterPro" id="IPR036388">
    <property type="entry name" value="WH-like_DNA-bd_sf"/>
</dbReference>
<dbReference type="SUPFAM" id="SSF46785">
    <property type="entry name" value="Winged helix' DNA-binding domain"/>
    <property type="match status" value="1"/>
</dbReference>
<dbReference type="PANTHER" id="PTHR42756:SF1">
    <property type="entry name" value="TRANSCRIPTIONAL REPRESSOR OF EMRAB OPERON"/>
    <property type="match status" value="1"/>
</dbReference>
<dbReference type="InterPro" id="IPR036390">
    <property type="entry name" value="WH_DNA-bd_sf"/>
</dbReference>
<dbReference type="InterPro" id="IPR011991">
    <property type="entry name" value="ArsR-like_HTH"/>
</dbReference>
<evidence type="ECO:0000259" key="4">
    <source>
        <dbReference type="PROSITE" id="PS50995"/>
    </source>
</evidence>
<dbReference type="GO" id="GO:0003700">
    <property type="term" value="F:DNA-binding transcription factor activity"/>
    <property type="evidence" value="ECO:0007669"/>
    <property type="project" value="InterPro"/>
</dbReference>
<dbReference type="GO" id="GO:0003677">
    <property type="term" value="F:DNA binding"/>
    <property type="evidence" value="ECO:0007669"/>
    <property type="project" value="UniProtKB-KW"/>
</dbReference>
<proteinExistence type="predicted"/>
<dbReference type="InterPro" id="IPR023187">
    <property type="entry name" value="Tscrpt_reg_MarR-type_CS"/>
</dbReference>
<gene>
    <name evidence="5" type="ORF">OQ273_10160</name>
</gene>
<organism evidence="5 6">
    <name type="scientific">Hoeflea prorocentri</name>
    <dbReference type="NCBI Taxonomy" id="1922333"/>
    <lineage>
        <taxon>Bacteria</taxon>
        <taxon>Pseudomonadati</taxon>
        <taxon>Pseudomonadota</taxon>
        <taxon>Alphaproteobacteria</taxon>
        <taxon>Hyphomicrobiales</taxon>
        <taxon>Rhizobiaceae</taxon>
        <taxon>Hoeflea</taxon>
    </lineage>
</organism>
<dbReference type="EMBL" id="JAPJZI010000001">
    <property type="protein sequence ID" value="MDA5398934.1"/>
    <property type="molecule type" value="Genomic_DNA"/>
</dbReference>
<feature type="domain" description="HTH marR-type" evidence="4">
    <location>
        <begin position="8"/>
        <end position="140"/>
    </location>
</feature>
<dbReference type="PROSITE" id="PS01117">
    <property type="entry name" value="HTH_MARR_1"/>
    <property type="match status" value="1"/>
</dbReference>
<dbReference type="PANTHER" id="PTHR42756">
    <property type="entry name" value="TRANSCRIPTIONAL REGULATOR, MARR"/>
    <property type="match status" value="1"/>
</dbReference>
<accession>A0A9X3ZHB1</accession>
<evidence type="ECO:0000256" key="3">
    <source>
        <dbReference type="ARBA" id="ARBA00023163"/>
    </source>
</evidence>
<dbReference type="InterPro" id="IPR000835">
    <property type="entry name" value="HTH_MarR-typ"/>
</dbReference>
<evidence type="ECO:0000313" key="6">
    <source>
        <dbReference type="Proteomes" id="UP001151234"/>
    </source>
</evidence>
<reference evidence="5" key="1">
    <citation type="submission" date="2022-11" db="EMBL/GenBank/DDBJ databases">
        <title>Draft genome sequence of Hoeflea poritis E7-10 and Hoeflea prorocentri PM5-8, separated from scleractinian coral Porites lutea and marine dinoflagellate.</title>
        <authorList>
            <person name="Zhang G."/>
            <person name="Wei Q."/>
            <person name="Cai L."/>
        </authorList>
    </citation>
    <scope>NUCLEOTIDE SEQUENCE</scope>
    <source>
        <strain evidence="5">PM5-8</strain>
    </source>
</reference>
<keyword evidence="3" id="KW-0804">Transcription</keyword>
<dbReference type="PRINTS" id="PR00598">
    <property type="entry name" value="HTHMARR"/>
</dbReference>
<keyword evidence="6" id="KW-1185">Reference proteome</keyword>
<evidence type="ECO:0000256" key="2">
    <source>
        <dbReference type="ARBA" id="ARBA00023125"/>
    </source>
</evidence>
<dbReference type="Proteomes" id="UP001151234">
    <property type="component" value="Unassembled WGS sequence"/>
</dbReference>
<dbReference type="AlphaFoldDB" id="A0A9X3ZHB1"/>
<dbReference type="RefSeq" id="WP_267990373.1">
    <property type="nucleotide sequence ID" value="NZ_JAPJZI010000001.1"/>
</dbReference>
<comment type="caution">
    <text evidence="5">The sequence shown here is derived from an EMBL/GenBank/DDBJ whole genome shotgun (WGS) entry which is preliminary data.</text>
</comment>
<keyword evidence="2" id="KW-0238">DNA-binding</keyword>
<sequence length="149" mass="16836">MGCNYRLHGRLGYKVSRLARLMEARLEEKISHYGVTRLMWCVLSGVGLEGVHTPSELASYVGVARSAVSRALRSMEKMELIIRQPASGDGRGIEIRLTDKGRDVMEQCRVHVEWLNDHFTSKIADADLNILLRNIDVLSSGETRELERL</sequence>
<dbReference type="Pfam" id="PF12802">
    <property type="entry name" value="MarR_2"/>
    <property type="match status" value="1"/>
</dbReference>
<keyword evidence="1" id="KW-0805">Transcription regulation</keyword>
<dbReference type="CDD" id="cd00090">
    <property type="entry name" value="HTH_ARSR"/>
    <property type="match status" value="1"/>
</dbReference>
<dbReference type="PROSITE" id="PS50995">
    <property type="entry name" value="HTH_MARR_2"/>
    <property type="match status" value="1"/>
</dbReference>
<evidence type="ECO:0000313" key="5">
    <source>
        <dbReference type="EMBL" id="MDA5398934.1"/>
    </source>
</evidence>
<evidence type="ECO:0000256" key="1">
    <source>
        <dbReference type="ARBA" id="ARBA00023015"/>
    </source>
</evidence>
<dbReference type="Gene3D" id="1.10.10.10">
    <property type="entry name" value="Winged helix-like DNA-binding domain superfamily/Winged helix DNA-binding domain"/>
    <property type="match status" value="1"/>
</dbReference>